<accession>A0A165SL96</accession>
<dbReference type="InterPro" id="IPR011333">
    <property type="entry name" value="SKP1/BTB/POZ_sf"/>
</dbReference>
<protein>
    <recommendedName>
        <fullName evidence="1">BTB domain-containing protein</fullName>
    </recommendedName>
</protein>
<feature type="non-terminal residue" evidence="2">
    <location>
        <position position="188"/>
    </location>
</feature>
<dbReference type="SMART" id="SM00225">
    <property type="entry name" value="BTB"/>
    <property type="match status" value="1"/>
</dbReference>
<dbReference type="InterPro" id="IPR000210">
    <property type="entry name" value="BTB/POZ_dom"/>
</dbReference>
<keyword evidence="3" id="KW-1185">Reference proteome</keyword>
<dbReference type="SUPFAM" id="SSF54695">
    <property type="entry name" value="POZ domain"/>
    <property type="match status" value="1"/>
</dbReference>
<organism evidence="2 3">
    <name type="scientific">Neolentinus lepideus HHB14362 ss-1</name>
    <dbReference type="NCBI Taxonomy" id="1314782"/>
    <lineage>
        <taxon>Eukaryota</taxon>
        <taxon>Fungi</taxon>
        <taxon>Dikarya</taxon>
        <taxon>Basidiomycota</taxon>
        <taxon>Agaricomycotina</taxon>
        <taxon>Agaricomycetes</taxon>
        <taxon>Gloeophyllales</taxon>
        <taxon>Gloeophyllaceae</taxon>
        <taxon>Neolentinus</taxon>
    </lineage>
</organism>
<dbReference type="Pfam" id="PF00651">
    <property type="entry name" value="BTB"/>
    <property type="match status" value="1"/>
</dbReference>
<evidence type="ECO:0000313" key="2">
    <source>
        <dbReference type="EMBL" id="KZT25333.1"/>
    </source>
</evidence>
<dbReference type="Gene3D" id="3.30.710.10">
    <property type="entry name" value="Potassium Channel Kv1.1, Chain A"/>
    <property type="match status" value="1"/>
</dbReference>
<dbReference type="InParanoid" id="A0A165SL96"/>
<dbReference type="CDD" id="cd18186">
    <property type="entry name" value="BTB_POZ_ZBTB_KLHL-like"/>
    <property type="match status" value="1"/>
</dbReference>
<name>A0A165SL96_9AGAM</name>
<dbReference type="OrthoDB" id="3164835at2759"/>
<sequence length="188" mass="20930">PLFQEDETADIILRSTDQFDFRAHKVILSLASPLFRDMFRVGNANEEAPGTSNRQATDDRTVPMTEEKGDVVEKLLQLCYPLEPPTWEAAAEIRLVLAAAMKYQFEAVTKGLKKELVSLAFLENKPLSVFAIACSLKLNDEARIAARYTLRKSMILRPAAGELQYTSALALHRLLGFREDCADGAANL</sequence>
<dbReference type="EMBL" id="KV425572">
    <property type="protein sequence ID" value="KZT25333.1"/>
    <property type="molecule type" value="Genomic_DNA"/>
</dbReference>
<gene>
    <name evidence="2" type="ORF">NEOLEDRAFT_1028883</name>
</gene>
<dbReference type="PROSITE" id="PS50097">
    <property type="entry name" value="BTB"/>
    <property type="match status" value="1"/>
</dbReference>
<reference evidence="2 3" key="1">
    <citation type="journal article" date="2016" name="Mol. Biol. Evol.">
        <title>Comparative Genomics of Early-Diverging Mushroom-Forming Fungi Provides Insights into the Origins of Lignocellulose Decay Capabilities.</title>
        <authorList>
            <person name="Nagy L.G."/>
            <person name="Riley R."/>
            <person name="Tritt A."/>
            <person name="Adam C."/>
            <person name="Daum C."/>
            <person name="Floudas D."/>
            <person name="Sun H."/>
            <person name="Yadav J.S."/>
            <person name="Pangilinan J."/>
            <person name="Larsson K.H."/>
            <person name="Matsuura K."/>
            <person name="Barry K."/>
            <person name="Labutti K."/>
            <person name="Kuo R."/>
            <person name="Ohm R.A."/>
            <person name="Bhattacharya S.S."/>
            <person name="Shirouzu T."/>
            <person name="Yoshinaga Y."/>
            <person name="Martin F.M."/>
            <person name="Grigoriev I.V."/>
            <person name="Hibbett D.S."/>
        </authorList>
    </citation>
    <scope>NUCLEOTIDE SEQUENCE [LARGE SCALE GENOMIC DNA]</scope>
    <source>
        <strain evidence="2 3">HHB14362 ss-1</strain>
    </source>
</reference>
<feature type="non-terminal residue" evidence="2">
    <location>
        <position position="1"/>
    </location>
</feature>
<evidence type="ECO:0000259" key="1">
    <source>
        <dbReference type="PROSITE" id="PS50097"/>
    </source>
</evidence>
<dbReference type="Proteomes" id="UP000076761">
    <property type="component" value="Unassembled WGS sequence"/>
</dbReference>
<evidence type="ECO:0000313" key="3">
    <source>
        <dbReference type="Proteomes" id="UP000076761"/>
    </source>
</evidence>
<feature type="domain" description="BTB" evidence="1">
    <location>
        <begin position="9"/>
        <end position="80"/>
    </location>
</feature>
<proteinExistence type="predicted"/>
<dbReference type="STRING" id="1314782.A0A165SL96"/>
<dbReference type="AlphaFoldDB" id="A0A165SL96"/>